<feature type="compositionally biased region" description="Basic and acidic residues" evidence="7">
    <location>
        <begin position="1305"/>
        <end position="1338"/>
    </location>
</feature>
<evidence type="ECO:0000256" key="6">
    <source>
        <dbReference type="ARBA" id="ARBA00023054"/>
    </source>
</evidence>
<gene>
    <name evidence="9" type="ORF">CLIB1423_27S00628</name>
</gene>
<feature type="compositionally biased region" description="Basic and acidic residues" evidence="7">
    <location>
        <begin position="1464"/>
        <end position="1494"/>
    </location>
</feature>
<evidence type="ECO:0000256" key="2">
    <source>
        <dbReference type="ARBA" id="ARBA00009150"/>
    </source>
</evidence>
<evidence type="ECO:0000313" key="10">
    <source>
        <dbReference type="Proteomes" id="UP000837801"/>
    </source>
</evidence>
<feature type="compositionally biased region" description="Acidic residues" evidence="7">
    <location>
        <begin position="1342"/>
        <end position="1351"/>
    </location>
</feature>
<feature type="compositionally biased region" description="Basic and acidic residues" evidence="7">
    <location>
        <begin position="1120"/>
        <end position="1149"/>
    </location>
</feature>
<dbReference type="GO" id="GO:0019905">
    <property type="term" value="F:syntaxin binding"/>
    <property type="evidence" value="ECO:0007669"/>
    <property type="project" value="TreeGrafter"/>
</dbReference>
<evidence type="ECO:0000313" key="9">
    <source>
        <dbReference type="EMBL" id="CAH2355483.1"/>
    </source>
</evidence>
<feature type="region of interest" description="Disordered" evidence="7">
    <location>
        <begin position="1207"/>
        <end position="1508"/>
    </location>
</feature>
<evidence type="ECO:0000256" key="5">
    <source>
        <dbReference type="ARBA" id="ARBA00023034"/>
    </source>
</evidence>
<feature type="compositionally biased region" description="Basic and acidic residues" evidence="7">
    <location>
        <begin position="1358"/>
        <end position="1367"/>
    </location>
</feature>
<evidence type="ECO:0000259" key="8">
    <source>
        <dbReference type="Pfam" id="PF07928"/>
    </source>
</evidence>
<protein>
    <recommendedName>
        <fullName evidence="8">Vacuolar protein sorting-associated protein 54 C-terminal domain-containing protein</fullName>
    </recommendedName>
</protein>
<feature type="region of interest" description="Disordered" evidence="7">
    <location>
        <begin position="556"/>
        <end position="606"/>
    </location>
</feature>
<dbReference type="OrthoDB" id="10259024at2759"/>
<evidence type="ECO:0000256" key="7">
    <source>
        <dbReference type="SAM" id="MobiDB-lite"/>
    </source>
</evidence>
<evidence type="ECO:0000256" key="4">
    <source>
        <dbReference type="ARBA" id="ARBA00022927"/>
    </source>
</evidence>
<evidence type="ECO:0000256" key="1">
    <source>
        <dbReference type="ARBA" id="ARBA00004601"/>
    </source>
</evidence>
<accession>A0A9P0QTQ7</accession>
<keyword evidence="5" id="KW-0333">Golgi apparatus</keyword>
<feature type="compositionally biased region" description="Polar residues" evidence="7">
    <location>
        <begin position="588"/>
        <end position="606"/>
    </location>
</feature>
<proteinExistence type="inferred from homology"/>
<reference evidence="9" key="1">
    <citation type="submission" date="2022-03" db="EMBL/GenBank/DDBJ databases">
        <authorList>
            <person name="Legras J.-L."/>
            <person name="Devillers H."/>
            <person name="Grondin C."/>
        </authorList>
    </citation>
    <scope>NUCLEOTIDE SEQUENCE</scope>
    <source>
        <strain evidence="9">CLIB 1423</strain>
    </source>
</reference>
<feature type="region of interest" description="Disordered" evidence="7">
    <location>
        <begin position="1120"/>
        <end position="1155"/>
    </location>
</feature>
<dbReference type="GO" id="GO:0000938">
    <property type="term" value="C:GARP complex"/>
    <property type="evidence" value="ECO:0007669"/>
    <property type="project" value="InterPro"/>
</dbReference>
<comment type="caution">
    <text evidence="9">The sequence shown here is derived from an EMBL/GenBank/DDBJ whole genome shotgun (WGS) entry which is preliminary data.</text>
</comment>
<dbReference type="PANTHER" id="PTHR12965:SF0">
    <property type="entry name" value="VACUOLAR PROTEIN SORTING-ASSOCIATED PROTEIN 54"/>
    <property type="match status" value="1"/>
</dbReference>
<comment type="subcellular location">
    <subcellularLocation>
        <location evidence="1">Golgi apparatus</location>
        <location evidence="1">trans-Golgi network</location>
    </subcellularLocation>
</comment>
<dbReference type="InterPro" id="IPR012501">
    <property type="entry name" value="Vps54_C"/>
</dbReference>
<feature type="compositionally biased region" description="Basic and acidic residues" evidence="7">
    <location>
        <begin position="236"/>
        <end position="246"/>
    </location>
</feature>
<dbReference type="GO" id="GO:0006896">
    <property type="term" value="P:Golgi to vacuole transport"/>
    <property type="evidence" value="ECO:0007669"/>
    <property type="project" value="TreeGrafter"/>
</dbReference>
<feature type="compositionally biased region" description="Basic and acidic residues" evidence="7">
    <location>
        <begin position="1383"/>
        <end position="1435"/>
    </location>
</feature>
<feature type="compositionally biased region" description="Polar residues" evidence="7">
    <location>
        <begin position="1219"/>
        <end position="1228"/>
    </location>
</feature>
<feature type="compositionally biased region" description="Acidic residues" evidence="7">
    <location>
        <begin position="1368"/>
        <end position="1379"/>
    </location>
</feature>
<organism evidence="9 10">
    <name type="scientific">[Candida] railenensis</name>
    <dbReference type="NCBI Taxonomy" id="45579"/>
    <lineage>
        <taxon>Eukaryota</taxon>
        <taxon>Fungi</taxon>
        <taxon>Dikarya</taxon>
        <taxon>Ascomycota</taxon>
        <taxon>Saccharomycotina</taxon>
        <taxon>Pichiomycetes</taxon>
        <taxon>Debaryomycetaceae</taxon>
        <taxon>Kurtzmaniella</taxon>
    </lineage>
</organism>
<sequence length="1508" mass="169715">MVSASSSIEGNGDISPRISIDSVNLNDDLAVDAGSEISSSSVSVIHNSNHNNSNSNKRKSGSVVSFRNSIDADSSFSSSAYFFANSPHNVRQQQQQSQLSNRDQSLKYQLHQQQQQQYHAQQLQNRQLDSLSPLGPNSIYKLTVASDLSRKQKNRSPKNHVTINGGLTTVYNLHSPTVAAIPQIQLSSLKTRVSNEDLKQKYVDGGLESEFKKFDSQESKLTEGTLQKLQQQQLHESGKGNDNENNIERVTEIQDQNDYSDYKVSSSIPPIFSDPSFRLDDPRTFKKVIENSKIISTNDDDAGLNPSDYLVNNTQLQEKLSHYLDLVEISLVEEISKSSNSFFNTIDEIQEIENQSGLCMSQFNSITSQLESIETEECMKGLNILNKIKLRKNVDQLENSLLQIQQILGLFEICQALFQESKYTACLESIVELEILINDNGMLKLPALYDLQNDLHKLKVNCTNQYIKDFINQLVNDLHSHYQSIPVQDSLSRMSGKKSVVTTTGINKFQAVDEETKNVLREYVSNLASLGMLGQAYSAYQERIVNEVKEIIKVNLPRRDSGTPSRSNSVPPPQDLQPEAKKSPEPPTGNTLMVPSSSNNGSATLSTNLKSMSSTEFLEMLTRTFTNLSECLRRLTTHQKILLDLALTSIPPSENIDVMTFDITLSINKAIEITQIRLAKVINVRSELIADLPVEQYLRFYSISSAYLQECELINPGFIASEGGNSLNDWLRNHINYFIHRLHSNSLKSLIQECDKEVWKEVTSEEILKNCQSIVNELVTYAEFVESKGKSGYSGDQWTKAMDLQKDMDEIKQEHDSIVARIHISPDSRLRIGHKQFLIPSFMFKSLRSVKDYIILSKIFPSRTSTIENDLLNYFKLLNSRTSQAILGAGATRTAGLKHIFPKHMALCIQLIGFNTELLESIQIIFKNENNGNANNSTNGQQGGANNASDDLNFTRIISNYKDHENELFGKLISMMYERTLNHCNTIKTIDWSEPIKSPHQCHQYMETLVKDTTTITKVLLKYLPEIQCQLILSQVFDNYKKLFVECYCTQIPQFKDFNEKHSLLRDIDYFRVKLGEIPGYGNSGQVIWENINSMPTIEDAKMEEVMRKNIERERGIEERKSLENARKSVEAENNSKDEDHKVASKNEGDNGSDEVLFDISKATSDDNYENGTSQVTSVLSQIEDIGSKISKNEEESLPIEPEVVVTPMESQVDENENNNKMSVNEGQSLPIELEASESVNGDPDTKTKSTLNNHEIDQDALTEDFLGESPSENGNNGAATESNEGNEDSKGEDATIPEIVEQNVEIKEEAASIDEPKEDNTKVNEDEASELKLKEPKNCQVEEEEKEEEVADLKVNNLEDKTKEEDSKDEEANVEEVNVEVARAKEPRIEQRSIEEDASEGPKEAETKPVVHDEETKEDGINPVAKIEETKENETNSVAKVEETKEDETEEVVPMVDETNDEGANKVEESNEEEKKAEGEVTEAGEAKNEATSKKNAKKKKKSKKKK</sequence>
<dbReference type="EMBL" id="CAKXYY010000027">
    <property type="protein sequence ID" value="CAH2355483.1"/>
    <property type="molecule type" value="Genomic_DNA"/>
</dbReference>
<dbReference type="Pfam" id="PF07928">
    <property type="entry name" value="Vps54"/>
    <property type="match status" value="1"/>
</dbReference>
<dbReference type="GO" id="GO:0005829">
    <property type="term" value="C:cytosol"/>
    <property type="evidence" value="ECO:0007669"/>
    <property type="project" value="GOC"/>
</dbReference>
<dbReference type="GO" id="GO:0042147">
    <property type="term" value="P:retrograde transport, endosome to Golgi"/>
    <property type="evidence" value="ECO:0007669"/>
    <property type="project" value="InterPro"/>
</dbReference>
<keyword evidence="10" id="KW-1185">Reference proteome</keyword>
<evidence type="ECO:0000256" key="3">
    <source>
        <dbReference type="ARBA" id="ARBA00022448"/>
    </source>
</evidence>
<feature type="compositionally biased region" description="Polar residues" evidence="7">
    <location>
        <begin position="225"/>
        <end position="235"/>
    </location>
</feature>
<keyword evidence="6" id="KW-0175">Coiled coil</keyword>
<comment type="similarity">
    <text evidence="2">Belongs to the VPS54 family.</text>
</comment>
<dbReference type="Proteomes" id="UP000837801">
    <property type="component" value="Unassembled WGS sequence"/>
</dbReference>
<dbReference type="InterPro" id="IPR039745">
    <property type="entry name" value="Vps54"/>
</dbReference>
<feature type="compositionally biased region" description="Basic residues" evidence="7">
    <location>
        <begin position="1496"/>
        <end position="1508"/>
    </location>
</feature>
<keyword evidence="4" id="KW-0653">Protein transport</keyword>
<feature type="region of interest" description="Disordered" evidence="7">
    <location>
        <begin position="87"/>
        <end position="120"/>
    </location>
</feature>
<keyword evidence="3" id="KW-0813">Transport</keyword>
<feature type="compositionally biased region" description="Polar residues" evidence="7">
    <location>
        <begin position="1271"/>
        <end position="1284"/>
    </location>
</feature>
<name>A0A9P0QTQ7_9ASCO</name>
<feature type="domain" description="Vacuolar protein sorting-associated protein 54 C-terminal" evidence="8">
    <location>
        <begin position="835"/>
        <end position="979"/>
    </location>
</feature>
<dbReference type="PANTHER" id="PTHR12965">
    <property type="entry name" value="VACUOLAR PROTEIN SORTING 54"/>
    <property type="match status" value="1"/>
</dbReference>
<feature type="region of interest" description="Disordered" evidence="7">
    <location>
        <begin position="225"/>
        <end position="246"/>
    </location>
</feature>
<dbReference type="GO" id="GO:0015031">
    <property type="term" value="P:protein transport"/>
    <property type="evidence" value="ECO:0007669"/>
    <property type="project" value="UniProtKB-KW"/>
</dbReference>